<accession>A0A0F9T4A7</accession>
<dbReference type="PANTHER" id="PTHR13325">
    <property type="entry name" value="PROTEASE M50 MEMBRANE-BOUND TRANSCRIPTION FACTOR SITE 2 PROTEASE"/>
    <property type="match status" value="1"/>
</dbReference>
<comment type="caution">
    <text evidence="7">The sequence shown here is derived from an EMBL/GenBank/DDBJ whole genome shotgun (WGS) entry which is preliminary data.</text>
</comment>
<dbReference type="InterPro" id="IPR001193">
    <property type="entry name" value="MBTPS2"/>
</dbReference>
<evidence type="ECO:0000256" key="5">
    <source>
        <dbReference type="SAM" id="Phobius"/>
    </source>
</evidence>
<dbReference type="Pfam" id="PF02163">
    <property type="entry name" value="Peptidase_M50"/>
    <property type="match status" value="1"/>
</dbReference>
<feature type="domain" description="Peptidase M50" evidence="6">
    <location>
        <begin position="126"/>
        <end position="467"/>
    </location>
</feature>
<evidence type="ECO:0000256" key="2">
    <source>
        <dbReference type="ARBA" id="ARBA00022692"/>
    </source>
</evidence>
<feature type="transmembrane region" description="Helical" evidence="5">
    <location>
        <begin position="193"/>
        <end position="215"/>
    </location>
</feature>
<dbReference type="AlphaFoldDB" id="A0A0F9T4A7"/>
<dbReference type="GO" id="GO:0005737">
    <property type="term" value="C:cytoplasm"/>
    <property type="evidence" value="ECO:0007669"/>
    <property type="project" value="TreeGrafter"/>
</dbReference>
<keyword evidence="3 5" id="KW-1133">Transmembrane helix</keyword>
<gene>
    <name evidence="7" type="ORF">LCGC14_0438780</name>
</gene>
<dbReference type="GO" id="GO:0012505">
    <property type="term" value="C:endomembrane system"/>
    <property type="evidence" value="ECO:0007669"/>
    <property type="project" value="UniProtKB-SubCell"/>
</dbReference>
<sequence>MPLFNTSLIDFFFNPWFILSLSFWLIVLLLVYLLRKKKGATYLFFPLIAMFKTKKLNNFIKKIANKAPNFWKIFWTVGIFISFSFTVYALYFFFTNFISLVVDPRIEDAVIPLIPGVTIDLPMFFYLILPLLFVMSTHELAHGIAANTDGVDVKSTGFLGAGLFYIIGVGAFVEVDERDLNSHKFKKNTRLRIASAGTFINGITAGIAFVLVISFPLMISPFYRQVTQVNTVLAEDQGGFNFGNLSRNDAILAIKKKGTSDVNFVSLDELKGITLNSILNNKTGLKCSVGDNLTLKIYNPTFDLFSEKNVTLGPRYNIGILYKYSNNGNGIEITKIISESKGGNNFDKNLTVGMIINEINGVPINISNGNSLEKFLASFNLVNINFSSSSGNGTLDLDTIGVIIGIYTNSYFMYKNDIAKFFTSFFPEFILIELSWLFIIAFSITLFNMLPIPIFDGDRLVKELINWGVGEDYKSIRKKKDLFLFNDEDNSYELSEYRVHKINSIKILLEEESKYINSSNIILGEEKYELVDKIGDGFKDSVTLNLPEQTMLTEDTKLEISYDYWYDEKRKVKKTILNSLRAITLFIIAGNLILSIVKFGSFFFWI</sequence>
<feature type="transmembrane region" description="Helical" evidence="5">
    <location>
        <begin position="12"/>
        <end position="34"/>
    </location>
</feature>
<evidence type="ECO:0000256" key="1">
    <source>
        <dbReference type="ARBA" id="ARBA00004127"/>
    </source>
</evidence>
<dbReference type="GO" id="GO:0004222">
    <property type="term" value="F:metalloendopeptidase activity"/>
    <property type="evidence" value="ECO:0007669"/>
    <property type="project" value="InterPro"/>
</dbReference>
<protein>
    <recommendedName>
        <fullName evidence="6">Peptidase M50 domain-containing protein</fullName>
    </recommendedName>
</protein>
<dbReference type="EMBL" id="LAZR01000421">
    <property type="protein sequence ID" value="KKN69687.1"/>
    <property type="molecule type" value="Genomic_DNA"/>
</dbReference>
<proteinExistence type="predicted"/>
<evidence type="ECO:0000256" key="4">
    <source>
        <dbReference type="ARBA" id="ARBA00023136"/>
    </source>
</evidence>
<keyword evidence="4 5" id="KW-0472">Membrane</keyword>
<feature type="transmembrane region" description="Helical" evidence="5">
    <location>
        <begin position="580"/>
        <end position="605"/>
    </location>
</feature>
<evidence type="ECO:0000256" key="3">
    <source>
        <dbReference type="ARBA" id="ARBA00022989"/>
    </source>
</evidence>
<dbReference type="GO" id="GO:0031293">
    <property type="term" value="P:membrane protein intracellular domain proteolysis"/>
    <property type="evidence" value="ECO:0007669"/>
    <property type="project" value="TreeGrafter"/>
</dbReference>
<evidence type="ECO:0000313" key="7">
    <source>
        <dbReference type="EMBL" id="KKN69687.1"/>
    </source>
</evidence>
<feature type="transmembrane region" description="Helical" evidence="5">
    <location>
        <begin position="70"/>
        <end position="93"/>
    </location>
</feature>
<organism evidence="7">
    <name type="scientific">marine sediment metagenome</name>
    <dbReference type="NCBI Taxonomy" id="412755"/>
    <lineage>
        <taxon>unclassified sequences</taxon>
        <taxon>metagenomes</taxon>
        <taxon>ecological metagenomes</taxon>
    </lineage>
</organism>
<feature type="transmembrane region" description="Helical" evidence="5">
    <location>
        <begin position="156"/>
        <end position="173"/>
    </location>
</feature>
<dbReference type="PANTHER" id="PTHR13325:SF3">
    <property type="entry name" value="MEMBRANE-BOUND TRANSCRIPTION FACTOR SITE-2 PROTEASE"/>
    <property type="match status" value="1"/>
</dbReference>
<feature type="transmembrane region" description="Helical" evidence="5">
    <location>
        <begin position="113"/>
        <end position="135"/>
    </location>
</feature>
<name>A0A0F9T4A7_9ZZZZ</name>
<evidence type="ECO:0000259" key="6">
    <source>
        <dbReference type="Pfam" id="PF02163"/>
    </source>
</evidence>
<comment type="subcellular location">
    <subcellularLocation>
        <location evidence="1">Endomembrane system</location>
        <topology evidence="1">Multi-pass membrane protein</topology>
    </subcellularLocation>
</comment>
<reference evidence="7" key="1">
    <citation type="journal article" date="2015" name="Nature">
        <title>Complex archaea that bridge the gap between prokaryotes and eukaryotes.</title>
        <authorList>
            <person name="Spang A."/>
            <person name="Saw J.H."/>
            <person name="Jorgensen S.L."/>
            <person name="Zaremba-Niedzwiedzka K."/>
            <person name="Martijn J."/>
            <person name="Lind A.E."/>
            <person name="van Eijk R."/>
            <person name="Schleper C."/>
            <person name="Guy L."/>
            <person name="Ettema T.J."/>
        </authorList>
    </citation>
    <scope>NUCLEOTIDE SEQUENCE</scope>
</reference>
<feature type="transmembrane region" description="Helical" evidence="5">
    <location>
        <begin position="434"/>
        <end position="455"/>
    </location>
</feature>
<dbReference type="GO" id="GO:0016020">
    <property type="term" value="C:membrane"/>
    <property type="evidence" value="ECO:0007669"/>
    <property type="project" value="InterPro"/>
</dbReference>
<dbReference type="InterPro" id="IPR008915">
    <property type="entry name" value="Peptidase_M50"/>
</dbReference>
<keyword evidence="2 5" id="KW-0812">Transmembrane</keyword>